<sequence length="48" mass="5354">MAKLNYVEGDYKEALNIYARVGLDDLPLTPAPPYRLRVIAEAYATKGL</sequence>
<accession>A0A2J8W565</accession>
<dbReference type="Pfam" id="PF19440">
    <property type="entry name" value="TTC7_N"/>
    <property type="match status" value="1"/>
</dbReference>
<dbReference type="EMBL" id="NDHI03003399">
    <property type="protein sequence ID" value="PNJ64901.1"/>
    <property type="molecule type" value="Genomic_DNA"/>
</dbReference>
<comment type="caution">
    <text evidence="2">The sequence shown here is derived from an EMBL/GenBank/DDBJ whole genome shotgun (WGS) entry which is preliminary data.</text>
</comment>
<proteinExistence type="predicted"/>
<gene>
    <name evidence="2" type="ORF">CR201_G0012930</name>
</gene>
<evidence type="ECO:0000259" key="1">
    <source>
        <dbReference type="Pfam" id="PF19440"/>
    </source>
</evidence>
<feature type="domain" description="Tetratricopeptide repeat protein 7 N-terminal" evidence="1">
    <location>
        <begin position="1"/>
        <end position="48"/>
    </location>
</feature>
<feature type="non-terminal residue" evidence="2">
    <location>
        <position position="48"/>
    </location>
</feature>
<evidence type="ECO:0000313" key="2">
    <source>
        <dbReference type="EMBL" id="PNJ64901.1"/>
    </source>
</evidence>
<name>A0A2J8W565_PONAB</name>
<dbReference type="AlphaFoldDB" id="A0A2J8W565"/>
<reference evidence="2" key="1">
    <citation type="submission" date="2017-12" db="EMBL/GenBank/DDBJ databases">
        <title>High-resolution comparative analysis of great ape genomes.</title>
        <authorList>
            <person name="Pollen A."/>
            <person name="Hastie A."/>
            <person name="Hormozdiari F."/>
            <person name="Dougherty M."/>
            <person name="Liu R."/>
            <person name="Chaisson M."/>
            <person name="Hoppe E."/>
            <person name="Hill C."/>
            <person name="Pang A."/>
            <person name="Hillier L."/>
            <person name="Baker C."/>
            <person name="Armstrong J."/>
            <person name="Shendure J."/>
            <person name="Paten B."/>
            <person name="Wilson R."/>
            <person name="Chao H."/>
            <person name="Schneider V."/>
            <person name="Ventura M."/>
            <person name="Kronenberg Z."/>
            <person name="Murali S."/>
            <person name="Gordon D."/>
            <person name="Cantsilieris S."/>
            <person name="Munson K."/>
            <person name="Nelson B."/>
            <person name="Raja A."/>
            <person name="Underwood J."/>
            <person name="Diekhans M."/>
            <person name="Fiddes I."/>
            <person name="Haussler D."/>
            <person name="Eichler E."/>
        </authorList>
    </citation>
    <scope>NUCLEOTIDE SEQUENCE [LARGE SCALE GENOMIC DNA]</scope>
    <source>
        <strain evidence="2">Susie</strain>
    </source>
</reference>
<dbReference type="InterPro" id="IPR045819">
    <property type="entry name" value="TTC7_N"/>
</dbReference>
<organism evidence="2">
    <name type="scientific">Pongo abelii</name>
    <name type="common">Sumatran orangutan</name>
    <name type="synonym">Pongo pygmaeus abelii</name>
    <dbReference type="NCBI Taxonomy" id="9601"/>
    <lineage>
        <taxon>Eukaryota</taxon>
        <taxon>Metazoa</taxon>
        <taxon>Chordata</taxon>
        <taxon>Craniata</taxon>
        <taxon>Vertebrata</taxon>
        <taxon>Euteleostomi</taxon>
        <taxon>Mammalia</taxon>
        <taxon>Eutheria</taxon>
        <taxon>Euarchontoglires</taxon>
        <taxon>Primates</taxon>
        <taxon>Haplorrhini</taxon>
        <taxon>Catarrhini</taxon>
        <taxon>Hominidae</taxon>
        <taxon>Pongo</taxon>
    </lineage>
</organism>
<protein>
    <submittedName>
        <fullName evidence="2">TTC7B isoform 1</fullName>
    </submittedName>
</protein>